<dbReference type="InterPro" id="IPR003653">
    <property type="entry name" value="Peptidase_C48_C"/>
</dbReference>
<dbReference type="EMBL" id="SSTD01014090">
    <property type="protein sequence ID" value="TYK04702.1"/>
    <property type="molecule type" value="Genomic_DNA"/>
</dbReference>
<comment type="caution">
    <text evidence="6">The sequence shown here is derived from an EMBL/GenBank/DDBJ whole genome shotgun (WGS) entry which is preliminary data.</text>
</comment>
<feature type="domain" description="Ubiquitin-like protease family profile" evidence="4">
    <location>
        <begin position="940"/>
        <end position="975"/>
    </location>
</feature>
<evidence type="ECO:0000256" key="1">
    <source>
        <dbReference type="ARBA" id="ARBA00005234"/>
    </source>
</evidence>
<dbReference type="PANTHER" id="PTHR10775:SF180">
    <property type="entry name" value="TRANSPOSON, EN_SPM-LIKE, TRANSPOSASE-ASSOCIATED DOMAIN PROTEIN-RELATED"/>
    <property type="match status" value="1"/>
</dbReference>
<dbReference type="Pfam" id="PF13952">
    <property type="entry name" value="DUF4216"/>
    <property type="match status" value="1"/>
</dbReference>
<dbReference type="GO" id="GO:0006508">
    <property type="term" value="P:proteolysis"/>
    <property type="evidence" value="ECO:0007669"/>
    <property type="project" value="UniProtKB-KW"/>
</dbReference>
<evidence type="ECO:0000256" key="2">
    <source>
        <dbReference type="ARBA" id="ARBA00022670"/>
    </source>
</evidence>
<protein>
    <submittedName>
        <fullName evidence="6">Transposase</fullName>
    </submittedName>
</protein>
<dbReference type="InterPro" id="IPR025312">
    <property type="entry name" value="DUF4216"/>
</dbReference>
<dbReference type="Pfam" id="PF02992">
    <property type="entry name" value="Transposase_21"/>
    <property type="match status" value="1"/>
</dbReference>
<dbReference type="AlphaFoldDB" id="A0A5D3C0K8"/>
<feature type="domain" description="DUF4216" evidence="5">
    <location>
        <begin position="482"/>
        <end position="543"/>
    </location>
</feature>
<dbReference type="Pfam" id="PF02902">
    <property type="entry name" value="Peptidase_C48"/>
    <property type="match status" value="1"/>
</dbReference>
<comment type="similarity">
    <text evidence="1">Belongs to the peptidase C48 family.</text>
</comment>
<gene>
    <name evidence="6" type="ORF">E5676_scaffold76994G00030</name>
</gene>
<evidence type="ECO:0000313" key="7">
    <source>
        <dbReference type="Proteomes" id="UP000321947"/>
    </source>
</evidence>
<name>A0A5D3C0K8_CUCMM</name>
<evidence type="ECO:0000259" key="5">
    <source>
        <dbReference type="Pfam" id="PF13952"/>
    </source>
</evidence>
<evidence type="ECO:0000256" key="3">
    <source>
        <dbReference type="ARBA" id="ARBA00022801"/>
    </source>
</evidence>
<dbReference type="PANTHER" id="PTHR10775">
    <property type="entry name" value="OS08G0208400 PROTEIN"/>
    <property type="match status" value="1"/>
</dbReference>
<dbReference type="InterPro" id="IPR004242">
    <property type="entry name" value="Transposase_21"/>
</dbReference>
<reference evidence="6 7" key="1">
    <citation type="submission" date="2019-08" db="EMBL/GenBank/DDBJ databases">
        <title>Draft genome sequences of two oriental melons (Cucumis melo L. var makuwa).</title>
        <authorList>
            <person name="Kwon S.-Y."/>
        </authorList>
    </citation>
    <scope>NUCLEOTIDE SEQUENCE [LARGE SCALE GENOMIC DNA]</scope>
    <source>
        <strain evidence="7">cv. Chang Bougi</strain>
        <tissue evidence="6">Leaf</tissue>
    </source>
</reference>
<accession>A0A5D3C0K8</accession>
<sequence length="984" mass="113528">MIEVAHEEYSKDPNGFEKLLIDAEKPLYEGCKKYTKLSTLVKLYNLKVRYGWSDISFSELLKTLKEILPTTNELPNSLYEAKKTLGALGMEYEKIHACPNNCCIYRKEFANATECPECGQSRWKNVKDRNEKRKQISSKVIWYFPPIPRFKRLFRSIECAENLTWHANERIENGKLRHPADSPAWKLVDFKWPDFGFESRNLCLALSADGVNPHGPKQPGDDIGTYLAPLIEDLKLLWENGVECYDAYREEVFNLRSFLLWTINDFPAYELAPISSETKIFIPPACYTLTKEEKRCVLKTLSRIKLFPIAIRSVLPKHVHYAITRSLSMGVPFKPEQELLRQAHRYVLENTIDVQPYMEKHMKALQLQYPNKSKNQKWLQEEHNRTFIHWLREEVSTKLEVGNSGVSDNLRWIAYGPHLFVITYSGYPINGCRYHTKSSERDRSVQNSGVSLVAKTMQVSSSKDKNSVIRDMSFYGVIQEIWELNYNTFNVPVFKCDWVQNSGGVRIDELGYTLVDLNRVGHKSDSFILASQAKQVFYVEDPSDVRCLGDKKVVRYNEDGAPIGENGAKLKSFIGSTTHYHVPITYMSWKSVPAELKDKIFTIVEAAFVIDPRSRKNILQTAGISFRQFKNWLTTKYIIPHKDKPQLLQVPPEKYSFIEQNHWEEFVRSRLSETFQEKRKLQQDRRSKNKYNHRISRKGYANLKEEMDEISMNTDSSSVNRHYSNDVLTQALGTKEHNGRVRGVGGYVTPTTYFHSVKKTSKDEANILVENDELRRRRRVGVESLDKAKQKEKKGKEVMKMNEPELDVLKEKDLIKMPTEKEVVCESTSTLPLALKSILRYAEKVMEKDSSITFSLPADLFGVSRKTSVLREDIVDLCNMNEVKTFTLVAYMMYLYSSVSGSKENMQYVFVDPSLISSGNTQESRIRNLCSRLMVSKPDQVVLAPFNPGGHWALLAINAYEDTVFYLDSLRTTSKATTRYVTDT</sequence>
<dbReference type="InterPro" id="IPR038765">
    <property type="entry name" value="Papain-like_cys_pep_sf"/>
</dbReference>
<dbReference type="Gene3D" id="3.40.395.10">
    <property type="entry name" value="Adenoviral Proteinase, Chain A"/>
    <property type="match status" value="1"/>
</dbReference>
<keyword evidence="3" id="KW-0378">Hydrolase</keyword>
<keyword evidence="2" id="KW-0645">Protease</keyword>
<dbReference type="SUPFAM" id="SSF54001">
    <property type="entry name" value="Cysteine proteinases"/>
    <property type="match status" value="1"/>
</dbReference>
<dbReference type="GO" id="GO:0008234">
    <property type="term" value="F:cysteine-type peptidase activity"/>
    <property type="evidence" value="ECO:0007669"/>
    <property type="project" value="InterPro"/>
</dbReference>
<evidence type="ECO:0000313" key="6">
    <source>
        <dbReference type="EMBL" id="TYK04702.1"/>
    </source>
</evidence>
<evidence type="ECO:0000259" key="4">
    <source>
        <dbReference type="Pfam" id="PF02902"/>
    </source>
</evidence>
<dbReference type="Proteomes" id="UP000321947">
    <property type="component" value="Unassembled WGS sequence"/>
</dbReference>
<proteinExistence type="inferred from homology"/>
<organism evidence="6 7">
    <name type="scientific">Cucumis melo var. makuwa</name>
    <name type="common">Oriental melon</name>
    <dbReference type="NCBI Taxonomy" id="1194695"/>
    <lineage>
        <taxon>Eukaryota</taxon>
        <taxon>Viridiplantae</taxon>
        <taxon>Streptophyta</taxon>
        <taxon>Embryophyta</taxon>
        <taxon>Tracheophyta</taxon>
        <taxon>Spermatophyta</taxon>
        <taxon>Magnoliopsida</taxon>
        <taxon>eudicotyledons</taxon>
        <taxon>Gunneridae</taxon>
        <taxon>Pentapetalae</taxon>
        <taxon>rosids</taxon>
        <taxon>fabids</taxon>
        <taxon>Cucurbitales</taxon>
        <taxon>Cucurbitaceae</taxon>
        <taxon>Benincaseae</taxon>
        <taxon>Cucumis</taxon>
    </lineage>
</organism>